<name>A0ABR8DDE3_9NOST</name>
<evidence type="ECO:0000256" key="1">
    <source>
        <dbReference type="SAM" id="MobiDB-lite"/>
    </source>
</evidence>
<dbReference type="EMBL" id="JACJSG010000064">
    <property type="protein sequence ID" value="MBD2504942.1"/>
    <property type="molecule type" value="Genomic_DNA"/>
</dbReference>
<feature type="compositionally biased region" description="Basic and acidic residues" evidence="1">
    <location>
        <begin position="1"/>
        <end position="11"/>
    </location>
</feature>
<reference evidence="2 3" key="1">
    <citation type="journal article" date="2020" name="ISME J.">
        <title>Comparative genomics reveals insights into cyanobacterial evolution and habitat adaptation.</title>
        <authorList>
            <person name="Chen M.Y."/>
            <person name="Teng W.K."/>
            <person name="Zhao L."/>
            <person name="Hu C.X."/>
            <person name="Zhou Y.K."/>
            <person name="Han B.P."/>
            <person name="Song L.R."/>
            <person name="Shu W.S."/>
        </authorList>
    </citation>
    <scope>NUCLEOTIDE SEQUENCE [LARGE SCALE GENOMIC DNA]</scope>
    <source>
        <strain evidence="2 3">FACHB-119</strain>
    </source>
</reference>
<protein>
    <submittedName>
        <fullName evidence="2">Uncharacterized protein</fullName>
    </submittedName>
</protein>
<evidence type="ECO:0000313" key="3">
    <source>
        <dbReference type="Proteomes" id="UP000661112"/>
    </source>
</evidence>
<proteinExistence type="predicted"/>
<keyword evidence="3" id="KW-1185">Reference proteome</keyword>
<feature type="region of interest" description="Disordered" evidence="1">
    <location>
        <begin position="1"/>
        <end position="23"/>
    </location>
</feature>
<sequence>MAHLFGRDGGRIELSTTQAESHRKGGTCLEMGGTVFFAVGQPVYACGG</sequence>
<dbReference type="RefSeq" id="WP_190479255.1">
    <property type="nucleotide sequence ID" value="NZ_JACJSG010000064.1"/>
</dbReference>
<comment type="caution">
    <text evidence="2">The sequence shown here is derived from an EMBL/GenBank/DDBJ whole genome shotgun (WGS) entry which is preliminary data.</text>
</comment>
<evidence type="ECO:0000313" key="2">
    <source>
        <dbReference type="EMBL" id="MBD2504942.1"/>
    </source>
</evidence>
<accession>A0ABR8DDE3</accession>
<organism evidence="2 3">
    <name type="scientific">Anabaena azotica FACHB-119</name>
    <dbReference type="NCBI Taxonomy" id="947527"/>
    <lineage>
        <taxon>Bacteria</taxon>
        <taxon>Bacillati</taxon>
        <taxon>Cyanobacteriota</taxon>
        <taxon>Cyanophyceae</taxon>
        <taxon>Nostocales</taxon>
        <taxon>Nostocaceae</taxon>
        <taxon>Anabaena</taxon>
        <taxon>Anabaena azotica</taxon>
    </lineage>
</organism>
<gene>
    <name evidence="2" type="ORF">H6G83_30810</name>
</gene>
<dbReference type="Proteomes" id="UP000661112">
    <property type="component" value="Unassembled WGS sequence"/>
</dbReference>